<dbReference type="Pfam" id="PF12146">
    <property type="entry name" value="Hydrolase_4"/>
    <property type="match status" value="1"/>
</dbReference>
<dbReference type="InterPro" id="IPR051044">
    <property type="entry name" value="MAG_DAG_Lipase"/>
</dbReference>
<gene>
    <name evidence="2" type="ORF">A3K49_02115</name>
</gene>
<dbReference type="Proteomes" id="UP000178602">
    <property type="component" value="Unassembled WGS sequence"/>
</dbReference>
<name>A0A1F4T5L9_UNCSA</name>
<dbReference type="SUPFAM" id="SSF53474">
    <property type="entry name" value="alpha/beta-Hydrolases"/>
    <property type="match status" value="1"/>
</dbReference>
<dbReference type="PANTHER" id="PTHR11614">
    <property type="entry name" value="PHOSPHOLIPASE-RELATED"/>
    <property type="match status" value="1"/>
</dbReference>
<protein>
    <recommendedName>
        <fullName evidence="1">Serine aminopeptidase S33 domain-containing protein</fullName>
    </recommendedName>
</protein>
<accession>A0A1F4T5L9</accession>
<dbReference type="InterPro" id="IPR029058">
    <property type="entry name" value="AB_hydrolase_fold"/>
</dbReference>
<evidence type="ECO:0000313" key="3">
    <source>
        <dbReference type="Proteomes" id="UP000178602"/>
    </source>
</evidence>
<organism evidence="2 3">
    <name type="scientific">candidate division WOR-1 bacterium RIFOXYC12_FULL_54_18</name>
    <dbReference type="NCBI Taxonomy" id="1802584"/>
    <lineage>
        <taxon>Bacteria</taxon>
        <taxon>Bacillati</taxon>
        <taxon>Saganbacteria</taxon>
    </lineage>
</organism>
<feature type="domain" description="Serine aminopeptidase S33" evidence="1">
    <location>
        <begin position="7"/>
        <end position="239"/>
    </location>
</feature>
<comment type="caution">
    <text evidence="2">The sequence shown here is derived from an EMBL/GenBank/DDBJ whole genome shotgun (WGS) entry which is preliminary data.</text>
</comment>
<proteinExistence type="predicted"/>
<sequence length="256" mass="29104">MWDPPFAKASLLLIHGLGAQSDRWHYLAEYLAKQGYATYAIELKGFGETKTPRGHVESFDVYVQEIKQLYDKIKRDHPNAKIFIGGESLGGLLSFTLAALNPGYFAGMVLLSPAFKSALKIKLNDIVDFIQSLLFEPDKPLKVPYFTAMATRDLALLKRINRDQREVRVTTSKFLINVLLEQIKANFVITRIELPTLFLVSGHDLFVSSTESGRVFKLLPVKDKTLIEYPEMYHALSVDLGREKVFKDLISWLNKH</sequence>
<dbReference type="Gene3D" id="3.40.50.1820">
    <property type="entry name" value="alpha/beta hydrolase"/>
    <property type="match status" value="1"/>
</dbReference>
<evidence type="ECO:0000313" key="2">
    <source>
        <dbReference type="EMBL" id="OGC27789.1"/>
    </source>
</evidence>
<dbReference type="AlphaFoldDB" id="A0A1F4T5L9"/>
<reference evidence="2 3" key="1">
    <citation type="journal article" date="2016" name="Nat. Commun.">
        <title>Thousands of microbial genomes shed light on interconnected biogeochemical processes in an aquifer system.</title>
        <authorList>
            <person name="Anantharaman K."/>
            <person name="Brown C.T."/>
            <person name="Hug L.A."/>
            <person name="Sharon I."/>
            <person name="Castelle C.J."/>
            <person name="Probst A.J."/>
            <person name="Thomas B.C."/>
            <person name="Singh A."/>
            <person name="Wilkins M.J."/>
            <person name="Karaoz U."/>
            <person name="Brodie E.L."/>
            <person name="Williams K.H."/>
            <person name="Hubbard S.S."/>
            <person name="Banfield J.F."/>
        </authorList>
    </citation>
    <scope>NUCLEOTIDE SEQUENCE [LARGE SCALE GENOMIC DNA]</scope>
</reference>
<dbReference type="InterPro" id="IPR022742">
    <property type="entry name" value="Hydrolase_4"/>
</dbReference>
<evidence type="ECO:0000259" key="1">
    <source>
        <dbReference type="Pfam" id="PF12146"/>
    </source>
</evidence>
<dbReference type="EMBL" id="MEUG01000001">
    <property type="protein sequence ID" value="OGC27789.1"/>
    <property type="molecule type" value="Genomic_DNA"/>
</dbReference>